<protein>
    <submittedName>
        <fullName evidence="2">Uncharacterized protein</fullName>
    </submittedName>
</protein>
<dbReference type="RefSeq" id="WP_129608020.1">
    <property type="nucleotide sequence ID" value="NZ_LR026982.1"/>
</dbReference>
<dbReference type="EMBL" id="LR026982">
    <property type="protein sequence ID" value="VCU06617.1"/>
    <property type="molecule type" value="Genomic_DNA"/>
</dbReference>
<organism evidence="2 3">
    <name type="scientific">Rhodoplanes serenus</name>
    <dbReference type="NCBI Taxonomy" id="200615"/>
    <lineage>
        <taxon>Bacteria</taxon>
        <taxon>Pseudomonadati</taxon>
        <taxon>Pseudomonadota</taxon>
        <taxon>Alphaproteobacteria</taxon>
        <taxon>Hyphomicrobiales</taxon>
        <taxon>Nitrobacteraceae</taxon>
        <taxon>Rhodoplanes</taxon>
    </lineage>
</organism>
<reference evidence="2" key="1">
    <citation type="submission" date="2018-10" db="EMBL/GenBank/DDBJ databases">
        <authorList>
            <person name="Peiro R."/>
            <person name="Begona"/>
            <person name="Cbmso G."/>
            <person name="Lopez M."/>
            <person name="Gonzalez S."/>
            <person name="Sacristan E."/>
            <person name="Castillo E."/>
        </authorList>
    </citation>
    <scope>NUCLEOTIDE SEQUENCE</scope>
    <source>
        <strain evidence="2">Rhod_genome</strain>
        <strain evidence="1">Rhod_plasmid</strain>
        <plasmid evidence="1">1</plasmid>
    </source>
</reference>
<evidence type="ECO:0000313" key="3">
    <source>
        <dbReference type="Proteomes" id="UP000289200"/>
    </source>
</evidence>
<gene>
    <name evidence="2" type="ORF">RHODGE_RHODGE_00994</name>
    <name evidence="1" type="ORF">RHODPL_RHODPL_00065</name>
</gene>
<keyword evidence="3" id="KW-1185">Reference proteome</keyword>
<keyword evidence="1" id="KW-0614">Plasmid</keyword>
<proteinExistence type="predicted"/>
<geneLocation type="plasmid" evidence="1">
    <name>1</name>
</geneLocation>
<accession>A0A3S4DC44</accession>
<evidence type="ECO:0000313" key="1">
    <source>
        <dbReference type="EMBL" id="VCU06617.1"/>
    </source>
</evidence>
<dbReference type="EMBL" id="UWOC01000077">
    <property type="protein sequence ID" value="VCU07844.1"/>
    <property type="molecule type" value="Genomic_DNA"/>
</dbReference>
<reference evidence="3" key="2">
    <citation type="submission" date="2018-10" db="EMBL/GenBank/DDBJ databases">
        <authorList>
            <person name="Peiro R."/>
            <person name="Begona"/>
            <person name="Cbmso G."/>
            <person name="Lopez M."/>
            <person name="Gonzalez S."/>
            <person name="Sacristan E."/>
            <person name="Castillo E."/>
        </authorList>
    </citation>
    <scope>NUCLEOTIDE SEQUENCE [LARGE SCALE GENOMIC DNA]</scope>
</reference>
<name>A0A3S4DC44_9BRAD</name>
<dbReference type="AlphaFoldDB" id="A0A3S4DC44"/>
<dbReference type="Proteomes" id="UP000289200">
    <property type="component" value="Unassembled WGS sequence"/>
</dbReference>
<sequence length="68" mass="7462">MSSTDRISYASAGAVRRRTDDDEIAERLDGRLERAERALEQVLDAGTDLASIISAWAEVKAARKALWG</sequence>
<evidence type="ECO:0000313" key="2">
    <source>
        <dbReference type="EMBL" id="VCU07844.1"/>
    </source>
</evidence>